<keyword evidence="5 7" id="KW-0472">Membrane</keyword>
<comment type="caution">
    <text evidence="9">The sequence shown here is derived from an EMBL/GenBank/DDBJ whole genome shotgun (WGS) entry which is preliminary data.</text>
</comment>
<dbReference type="PANTHER" id="PTHR45840:SF2">
    <property type="entry name" value="PROTEIN RHOMBOID-RELATED"/>
    <property type="match status" value="1"/>
</dbReference>
<comment type="subcellular location">
    <subcellularLocation>
        <location evidence="1">Membrane</location>
        <topology evidence="1">Multi-pass membrane protein</topology>
    </subcellularLocation>
</comment>
<sequence>MSSRSGRRSRRTGADGEEDIELQDAQLRRELEEYGPEGLPLGDLREELEDEGLTKSIPEDRLNELLHRADHMTKKERSAMRSVVAAAIANIVPKSQREDFLANYNCKPPPIFMVLISIIEIIIFAIYAAELKEKGIATTATTGVPTYSPLIYKPTRRYEAWRYLTYMFIHQGYMHILFNLIFQLLLGLPLEVVHKFWRVIIIYIFGVLAAGASGGCYALIGAHLAAVITNWKEMNYKCCEGSVARFLFSAPVRLTVLIILGTETTKVGISAHIGGLCAGLLLGVPVLKNINELPWERTLGWITLAIYLTFVAFCLFFNGLYQGETYCQSYCHLSKEDCSPHIMLDKK</sequence>
<evidence type="ECO:0000259" key="8">
    <source>
        <dbReference type="Pfam" id="PF01694"/>
    </source>
</evidence>
<reference evidence="9 10" key="1">
    <citation type="submission" date="2022-12" db="EMBL/GenBank/DDBJ databases">
        <title>Chromosome-level genome of Tegillarca granosa.</title>
        <authorList>
            <person name="Kim J."/>
        </authorList>
    </citation>
    <scope>NUCLEOTIDE SEQUENCE [LARGE SCALE GENOMIC DNA]</scope>
    <source>
        <strain evidence="9">Teg-2019</strain>
        <tissue evidence="9">Adductor muscle</tissue>
    </source>
</reference>
<dbReference type="InterPro" id="IPR022764">
    <property type="entry name" value="Peptidase_S54_rhomboid_dom"/>
</dbReference>
<accession>A0ABQ9E4M8</accession>
<keyword evidence="4 7" id="KW-1133">Transmembrane helix</keyword>
<dbReference type="Proteomes" id="UP001217089">
    <property type="component" value="Unassembled WGS sequence"/>
</dbReference>
<feature type="transmembrane region" description="Helical" evidence="7">
    <location>
        <begin position="200"/>
        <end position="231"/>
    </location>
</feature>
<evidence type="ECO:0000256" key="7">
    <source>
        <dbReference type="SAM" id="Phobius"/>
    </source>
</evidence>
<feature type="transmembrane region" description="Helical" evidence="7">
    <location>
        <begin position="164"/>
        <end position="188"/>
    </location>
</feature>
<evidence type="ECO:0000256" key="2">
    <source>
        <dbReference type="ARBA" id="ARBA00009045"/>
    </source>
</evidence>
<dbReference type="CDD" id="cd21372">
    <property type="entry name" value="cwf21_CWC21-like"/>
    <property type="match status" value="1"/>
</dbReference>
<evidence type="ECO:0000313" key="10">
    <source>
        <dbReference type="Proteomes" id="UP001217089"/>
    </source>
</evidence>
<comment type="similarity">
    <text evidence="2">Belongs to the peptidase S54 family.</text>
</comment>
<evidence type="ECO:0000256" key="3">
    <source>
        <dbReference type="ARBA" id="ARBA00022692"/>
    </source>
</evidence>
<evidence type="ECO:0000313" key="9">
    <source>
        <dbReference type="EMBL" id="KAJ8300217.1"/>
    </source>
</evidence>
<evidence type="ECO:0000256" key="4">
    <source>
        <dbReference type="ARBA" id="ARBA00022989"/>
    </source>
</evidence>
<organism evidence="9 10">
    <name type="scientific">Tegillarca granosa</name>
    <name type="common">Malaysian cockle</name>
    <name type="synonym">Anadara granosa</name>
    <dbReference type="NCBI Taxonomy" id="220873"/>
    <lineage>
        <taxon>Eukaryota</taxon>
        <taxon>Metazoa</taxon>
        <taxon>Spiralia</taxon>
        <taxon>Lophotrochozoa</taxon>
        <taxon>Mollusca</taxon>
        <taxon>Bivalvia</taxon>
        <taxon>Autobranchia</taxon>
        <taxon>Pteriomorphia</taxon>
        <taxon>Arcoida</taxon>
        <taxon>Arcoidea</taxon>
        <taxon>Arcidae</taxon>
        <taxon>Tegillarca</taxon>
    </lineage>
</organism>
<feature type="transmembrane region" description="Helical" evidence="7">
    <location>
        <begin position="267"/>
        <end position="287"/>
    </location>
</feature>
<keyword evidence="10" id="KW-1185">Reference proteome</keyword>
<dbReference type="PANTHER" id="PTHR45840">
    <property type="entry name" value="RHOMBOID-RELATED PROTEIN"/>
    <property type="match status" value="1"/>
</dbReference>
<evidence type="ECO:0000256" key="6">
    <source>
        <dbReference type="SAM" id="MobiDB-lite"/>
    </source>
</evidence>
<dbReference type="Pfam" id="PF01694">
    <property type="entry name" value="Rhomboid"/>
    <property type="match status" value="1"/>
</dbReference>
<dbReference type="InterPro" id="IPR051739">
    <property type="entry name" value="Rhomboid_IM_Serine_Proteases"/>
</dbReference>
<feature type="domain" description="Peptidase S54 rhomboid" evidence="8">
    <location>
        <begin position="159"/>
        <end position="209"/>
    </location>
</feature>
<gene>
    <name evidence="9" type="ORF">KUTeg_021736</name>
</gene>
<protein>
    <recommendedName>
        <fullName evidence="8">Peptidase S54 rhomboid domain-containing protein</fullName>
    </recommendedName>
</protein>
<feature type="compositionally biased region" description="Basic residues" evidence="6">
    <location>
        <begin position="1"/>
        <end position="11"/>
    </location>
</feature>
<dbReference type="InterPro" id="IPR035952">
    <property type="entry name" value="Rhomboid-like_sf"/>
</dbReference>
<evidence type="ECO:0000256" key="1">
    <source>
        <dbReference type="ARBA" id="ARBA00004141"/>
    </source>
</evidence>
<keyword evidence="3 7" id="KW-0812">Transmembrane</keyword>
<feature type="transmembrane region" description="Helical" evidence="7">
    <location>
        <begin position="299"/>
        <end position="321"/>
    </location>
</feature>
<proteinExistence type="inferred from homology"/>
<dbReference type="EMBL" id="JARBDR010000919">
    <property type="protein sequence ID" value="KAJ8300217.1"/>
    <property type="molecule type" value="Genomic_DNA"/>
</dbReference>
<name>A0ABQ9E4M8_TEGGR</name>
<dbReference type="SUPFAM" id="SSF144091">
    <property type="entry name" value="Rhomboid-like"/>
    <property type="match status" value="1"/>
</dbReference>
<feature type="transmembrane region" description="Helical" evidence="7">
    <location>
        <begin position="243"/>
        <end position="261"/>
    </location>
</feature>
<evidence type="ECO:0000256" key="5">
    <source>
        <dbReference type="ARBA" id="ARBA00023136"/>
    </source>
</evidence>
<dbReference type="Gene3D" id="1.20.1540.10">
    <property type="entry name" value="Rhomboid-like"/>
    <property type="match status" value="1"/>
</dbReference>
<feature type="transmembrane region" description="Helical" evidence="7">
    <location>
        <begin position="111"/>
        <end position="129"/>
    </location>
</feature>
<feature type="region of interest" description="Disordered" evidence="6">
    <location>
        <begin position="1"/>
        <end position="22"/>
    </location>
</feature>